<feature type="transmembrane region" description="Helical" evidence="1">
    <location>
        <begin position="168"/>
        <end position="186"/>
    </location>
</feature>
<sequence>MEWLKLIGILIIILGFLFKFDTIAVILVAALITGLVSGLDFTEVLSILGKAFVDNRLVTLFMLTLPMVGLIERFGLKQQASKLISNVKRVTAGRLLTLYLIIREIAGIASIRVGGHPQFVRPLINPMVQGALRTRYNLTDATIDAKDIEKLKAEASAMENYGNFFGQNLFVGAAGVLLMVGTFSSLHIKVNAIDLVLASIPVAVITLLLIWIKNMMLDRYFNKKYGRNEVKTHESNNN</sequence>
<keyword evidence="1" id="KW-0472">Membrane</keyword>
<keyword evidence="1" id="KW-1133">Transmembrane helix</keyword>
<dbReference type="RefSeq" id="WP_002460682.1">
    <property type="nucleotide sequence ID" value="NZ_AP021848.1"/>
</dbReference>
<keyword evidence="1" id="KW-0812">Transmembrane</keyword>
<evidence type="ECO:0000256" key="1">
    <source>
        <dbReference type="SAM" id="Phobius"/>
    </source>
</evidence>
<dbReference type="AlphaFoldDB" id="A0A133Q025"/>
<dbReference type="Proteomes" id="UP000325462">
    <property type="component" value="Chromosome"/>
</dbReference>
<dbReference type="GeneID" id="58091007"/>
<feature type="transmembrane region" description="Helical" evidence="1">
    <location>
        <begin position="7"/>
        <end position="37"/>
    </location>
</feature>
<dbReference type="OMA" id="AVWGIPT"/>
<dbReference type="Pfam" id="PF06149">
    <property type="entry name" value="DUF969"/>
    <property type="match status" value="1"/>
</dbReference>
<dbReference type="EMBL" id="LRQI01000093">
    <property type="protein sequence ID" value="KXA36232.1"/>
    <property type="molecule type" value="Genomic_DNA"/>
</dbReference>
<dbReference type="Proteomes" id="UP000070063">
    <property type="component" value="Unassembled WGS sequence"/>
</dbReference>
<dbReference type="Proteomes" id="UP000293637">
    <property type="component" value="Unassembled WGS sequence"/>
</dbReference>
<dbReference type="EMBL" id="SCHB01000003">
    <property type="protein sequence ID" value="TBW72674.1"/>
    <property type="molecule type" value="Genomic_DNA"/>
</dbReference>
<accession>A0A133Q025</accession>
<dbReference type="eggNOG" id="COG3819">
    <property type="taxonomic scope" value="Bacteria"/>
</dbReference>
<name>A0A133Q025_STALU</name>
<dbReference type="EMBL" id="CP041722">
    <property type="protein sequence ID" value="QEX37799.1"/>
    <property type="molecule type" value="Genomic_DNA"/>
</dbReference>
<evidence type="ECO:0000313" key="7">
    <source>
        <dbReference type="Proteomes" id="UP000325462"/>
    </source>
</evidence>
<protein>
    <submittedName>
        <fullName evidence="4">DUF969 domain-containing protein</fullName>
    </submittedName>
</protein>
<evidence type="ECO:0000313" key="3">
    <source>
        <dbReference type="EMBL" id="QEX37799.1"/>
    </source>
</evidence>
<reference evidence="3 7" key="3">
    <citation type="submission" date="2019-07" db="EMBL/GenBank/DDBJ databases">
        <title>Comparative genome analysis of staphylococcus lugdunensis shows clonal complex-dependent diversity of the putative virulence factor, ess/type vii locus.</title>
        <authorList>
            <person name="Lebeurre J."/>
            <person name="Dahyot S."/>
            <person name="Diene S."/>
            <person name="Paulay A."/>
            <person name="Aubourg M."/>
            <person name="Argemi X."/>
            <person name="Giard J.-C."/>
            <person name="Tournier I."/>
            <person name="Francois P."/>
            <person name="Pestel-Caron M."/>
        </authorList>
    </citation>
    <scope>NUCLEOTIDE SEQUENCE [LARGE SCALE GENOMIC DNA]</scope>
    <source>
        <strain evidence="3 7">SL13</strain>
    </source>
</reference>
<keyword evidence="7" id="KW-1185">Reference proteome</keyword>
<evidence type="ECO:0000313" key="6">
    <source>
        <dbReference type="Proteomes" id="UP000293637"/>
    </source>
</evidence>
<feature type="transmembrane region" description="Helical" evidence="1">
    <location>
        <begin position="57"/>
        <end position="76"/>
    </location>
</feature>
<feature type="transmembrane region" description="Helical" evidence="1">
    <location>
        <begin position="192"/>
        <end position="212"/>
    </location>
</feature>
<gene>
    <name evidence="4" type="ORF">EQ812_06800</name>
    <name evidence="3" type="ORF">FO454_02250</name>
    <name evidence="2" type="ORF">HMPREF3225_02351</name>
</gene>
<dbReference type="STRING" id="28035.B6N84_01190"/>
<evidence type="ECO:0000313" key="4">
    <source>
        <dbReference type="EMBL" id="TBW72674.1"/>
    </source>
</evidence>
<evidence type="ECO:0000313" key="2">
    <source>
        <dbReference type="EMBL" id="KXA36232.1"/>
    </source>
</evidence>
<organism evidence="4 6">
    <name type="scientific">Staphylococcus lugdunensis</name>
    <dbReference type="NCBI Taxonomy" id="28035"/>
    <lineage>
        <taxon>Bacteria</taxon>
        <taxon>Bacillati</taxon>
        <taxon>Bacillota</taxon>
        <taxon>Bacilli</taxon>
        <taxon>Bacillales</taxon>
        <taxon>Staphylococcaceae</taxon>
        <taxon>Staphylococcus</taxon>
    </lineage>
</organism>
<reference evidence="2 5" key="1">
    <citation type="submission" date="2016-01" db="EMBL/GenBank/DDBJ databases">
        <authorList>
            <person name="Mitreva M."/>
            <person name="Pepin K.H."/>
            <person name="Mihindukulasuriya K.A."/>
            <person name="Fulton R."/>
            <person name="Fronick C."/>
            <person name="O'Laughlin M."/>
            <person name="Miner T."/>
            <person name="Herter B."/>
            <person name="Rosa B.A."/>
            <person name="Cordes M."/>
            <person name="Tomlinson C."/>
            <person name="Wollam A."/>
            <person name="Palsikar V.B."/>
            <person name="Mardis E.R."/>
            <person name="Wilson R.K."/>
        </authorList>
    </citation>
    <scope>NUCLEOTIDE SEQUENCE [LARGE SCALE GENOMIC DNA]</scope>
    <source>
        <strain evidence="2 5">MJR7738</strain>
    </source>
</reference>
<dbReference type="InterPro" id="IPR010374">
    <property type="entry name" value="DUF969"/>
</dbReference>
<evidence type="ECO:0000313" key="5">
    <source>
        <dbReference type="Proteomes" id="UP000070063"/>
    </source>
</evidence>
<reference evidence="4 6" key="2">
    <citation type="journal article" date="2019" name="Sci. Transl. Med.">
        <title>Quorum sensing between bacterial species on the skin protects against epidermal injury in atopic dermatitis.</title>
        <authorList>
            <person name="Williams M.R."/>
        </authorList>
    </citation>
    <scope>NUCLEOTIDE SEQUENCE [LARGE SCALE GENOMIC DNA]</scope>
    <source>
        <strain evidence="4 6">E7</strain>
    </source>
</reference>
<proteinExistence type="predicted"/>